<evidence type="ECO:0000256" key="1">
    <source>
        <dbReference type="ARBA" id="ARBA00010406"/>
    </source>
</evidence>
<accession>I3VQ31</accession>
<comment type="similarity">
    <text evidence="1">Belongs to the ribonucleoside diphosphate reductase large chain family.</text>
</comment>
<dbReference type="RefSeq" id="YP_010797062.1">
    <property type="nucleotide sequence ID" value="NC_076129.1"/>
</dbReference>
<dbReference type="GO" id="GO:0009263">
    <property type="term" value="P:deoxyribonucleotide biosynthetic process"/>
    <property type="evidence" value="ECO:0007669"/>
    <property type="project" value="TreeGrafter"/>
</dbReference>
<evidence type="ECO:0000313" key="5">
    <source>
        <dbReference type="Proteomes" id="UP000103899"/>
    </source>
</evidence>
<dbReference type="InterPro" id="IPR000788">
    <property type="entry name" value="RNR_lg_C"/>
</dbReference>
<dbReference type="KEGG" id="vg:80534765"/>
<evidence type="ECO:0000256" key="2">
    <source>
        <dbReference type="SAM" id="MobiDB-lite"/>
    </source>
</evidence>
<sequence>MAGRGRGRNDDWIFVPPVQGGYYYVSGYGEPFTVVTHGGLPNCSGIQIGRNNVSYVCMGSASSGTRSARGSARICVGGGPRQPGRLVGAAAFVGEVGGDVGRCGSDRPKRSSRGASSADSRRSNRVTTGANGGDVAVSEDAAASTVSRESSDDGQVEKIASSVSDGDEATVATTSEKSQKTKFIVVSDSIGIAVSESPPEPLLGRDAAFRERFYKRLCLCHKKPSRTRLCRVSKEPCDDCNAVAEHVCALCCDPSLSRSGEFHKDLMTVILSAANDMIVYNPRLSQFLGHSYAYTVKGLEVDPVGSYIDETIICPEVSRFYSIFGDMMREPIKIVGNESSAGGSNGLYPAVLFFDGLASCIRGRYETYASINARVAATIACKVMDADGEPLFRVLRCGTKTPVRIFERFLRSMGEMEASLSLQAMANAGFLDKAPLGDGVIGRSASFDPEAMMGENARVYLRAMNGGVPVSVNVTRTAADSVSMFEYLRSQCSMIRRSQRIRTAVCVYADIWHESFPALLEHAMALDASAMAGVTLAVNVPDIFLKRCADAKKSWTLFDSTRSERLLRGSGYRFQERYEELEAKDGGTSVSATGLLDTLCRLAAQGSVGIVFVDSVCRYGVLSEAHAGATYLGPDMSSVGLGPGSVTTYSAHVNLCGLVMYGRPAEKECFAVNGRYIDLEELRDLVTNLVVELNAIMDLDLAGESVGVIPKHVQRYRSLSVGVMGLYSMFAKMRLPYENPKVDLANRVIFENIFYAAVRASVDLCMAGAPKAPGFDETEYSRGIFPFDKYRGVSLTLPEKLWISLRQDMMRFGMRNCQLLSLAHREDVANCFSVSGGISPMEAFVRSAESPFPLGEGVDEIAPGEFAGRGGRAKSRDVNEAARFSLPIVDGAYRELPAGEEASISEKQHDAAAARNGSPFASGYAMSWKRTLDLCARRAPFVDQGQAPVFHLRGKDRVSDVAEWLTEAHRLGLKVAFCKCRVRDESGK</sequence>
<reference evidence="4 5" key="1">
    <citation type="journal article" date="2012" name="J. Virol.">
        <title>A Novel Bat Herpesvirus Encodes Homologues of Major Histocompatibility Complex Classes I and II, C-Type Lectin, and a Unique Family of Immune-Related Genes.</title>
        <authorList>
            <person name="Zhang H."/>
            <person name="Todd S."/>
            <person name="Tachedjian M."/>
            <person name="Barr J.A."/>
            <person name="Luo M."/>
            <person name="Yu M."/>
            <person name="Marsh G.A."/>
            <person name="Crameri G."/>
            <person name="Wang L.F."/>
        </authorList>
    </citation>
    <scope>NUCLEOTIDE SEQUENCE [LARGE SCALE GENOMIC DNA]</scope>
    <source>
        <strain evidence="4">B7D8</strain>
    </source>
</reference>
<proteinExistence type="inferred from homology"/>
<dbReference type="EMBL" id="JQ805139">
    <property type="protein sequence ID" value="AFK83875.1"/>
    <property type="molecule type" value="Genomic_DNA"/>
</dbReference>
<dbReference type="PANTHER" id="PTHR11573:SF6">
    <property type="entry name" value="RIBONUCLEOSIDE-DIPHOSPHATE REDUCTASE LARGE SUBUNIT"/>
    <property type="match status" value="1"/>
</dbReference>
<dbReference type="GO" id="GO:0004748">
    <property type="term" value="F:ribonucleoside-diphosphate reductase activity, thioredoxin disulfide as acceptor"/>
    <property type="evidence" value="ECO:0007669"/>
    <property type="project" value="TreeGrafter"/>
</dbReference>
<organism evidence="4 5">
    <name type="scientific">miniopterid betaherpesvirus 1</name>
    <dbReference type="NCBI Taxonomy" id="3070189"/>
    <lineage>
        <taxon>Viruses</taxon>
        <taxon>Duplodnaviria</taxon>
        <taxon>Heunggongvirae</taxon>
        <taxon>Peploviricota</taxon>
        <taxon>Herviviricetes</taxon>
        <taxon>Herpesvirales</taxon>
        <taxon>Orthoherpesviridae</taxon>
        <taxon>Betaherpesvirinae</taxon>
        <taxon>Quwivirus</taxon>
        <taxon>Quwivirus miniopteridbeta1</taxon>
    </lineage>
</organism>
<dbReference type="PANTHER" id="PTHR11573">
    <property type="entry name" value="RIBONUCLEOSIDE-DIPHOSPHATE REDUCTASE LARGE CHAIN"/>
    <property type="match status" value="1"/>
</dbReference>
<dbReference type="InterPro" id="IPR039718">
    <property type="entry name" value="Rrm1"/>
</dbReference>
<dbReference type="PRINTS" id="PR01183">
    <property type="entry name" value="RIBORDTASEM1"/>
</dbReference>
<dbReference type="SUPFAM" id="SSF51998">
    <property type="entry name" value="PFL-like glycyl radical enzymes"/>
    <property type="match status" value="1"/>
</dbReference>
<keyword evidence="5" id="KW-1185">Reference proteome</keyword>
<dbReference type="Proteomes" id="UP000103899">
    <property type="component" value="Segment"/>
</dbReference>
<name>I3VQ31_9BETA</name>
<evidence type="ECO:0000313" key="4">
    <source>
        <dbReference type="EMBL" id="AFK83875.1"/>
    </source>
</evidence>
<evidence type="ECO:0000259" key="3">
    <source>
        <dbReference type="Pfam" id="PF02867"/>
    </source>
</evidence>
<dbReference type="Pfam" id="PF02867">
    <property type="entry name" value="Ribonuc_red_lgC"/>
    <property type="match status" value="1"/>
</dbReference>
<dbReference type="GO" id="GO:0005524">
    <property type="term" value="F:ATP binding"/>
    <property type="evidence" value="ECO:0007669"/>
    <property type="project" value="TreeGrafter"/>
</dbReference>
<protein>
    <submittedName>
        <fullName evidence="4">B45</fullName>
    </submittedName>
</protein>
<dbReference type="Gene3D" id="3.20.70.20">
    <property type="match status" value="1"/>
</dbReference>
<feature type="domain" description="Ribonucleotide reductase large subunit C-terminal" evidence="3">
    <location>
        <begin position="475"/>
        <end position="974"/>
    </location>
</feature>
<feature type="region of interest" description="Disordered" evidence="2">
    <location>
        <begin position="100"/>
        <end position="174"/>
    </location>
</feature>
<dbReference type="GeneID" id="80534765"/>